<dbReference type="Proteomes" id="UP000241538">
    <property type="component" value="Chromosome"/>
</dbReference>
<evidence type="ECO:0000313" key="1">
    <source>
        <dbReference type="EMBL" id="AVV37818.1"/>
    </source>
</evidence>
<evidence type="ECO:0000313" key="2">
    <source>
        <dbReference type="Proteomes" id="UP000241538"/>
    </source>
</evidence>
<proteinExistence type="predicted"/>
<accession>A0AAN1NRC0</accession>
<dbReference type="AlphaFoldDB" id="A0AAN1NRC0"/>
<organism evidence="1 2">
    <name type="scientific">Pantoea vagans</name>
    <dbReference type="NCBI Taxonomy" id="470934"/>
    <lineage>
        <taxon>Bacteria</taxon>
        <taxon>Pseudomonadati</taxon>
        <taxon>Pseudomonadota</taxon>
        <taxon>Gammaproteobacteria</taxon>
        <taxon>Enterobacterales</taxon>
        <taxon>Erwiniaceae</taxon>
        <taxon>Pantoea</taxon>
    </lineage>
</organism>
<dbReference type="InterPro" id="IPR058979">
    <property type="entry name" value="LysC-like"/>
</dbReference>
<sequence>MLLLLFLQMLLTGCVTQQKPLVEYRTVKQPKLNLPAELTSQIDVPAPSQDMTFGDSVSLNAELYGALGQCNIDRAAIRKIESTR</sequence>
<dbReference type="EMBL" id="CP028349">
    <property type="protein sequence ID" value="AVV37818.1"/>
    <property type="molecule type" value="Genomic_DNA"/>
</dbReference>
<dbReference type="Pfam" id="PF23793">
    <property type="entry name" value="LysC"/>
    <property type="match status" value="1"/>
</dbReference>
<name>A0AAN1NRC0_9GAMM</name>
<protein>
    <submittedName>
        <fullName evidence="1">Peptidase</fullName>
    </submittedName>
</protein>
<gene>
    <name evidence="1" type="ORF">C9381_11710</name>
</gene>
<reference evidence="1 2" key="1">
    <citation type="journal article" date="2018" name="Int J Genomics">
        <title>Comparative Genomics Analysis of Plasmid pPV989-94 from a Clinical Isolate of Pantoea vagans PV989.</title>
        <authorList>
            <person name="Xu L."/>
            <person name="Yin M."/>
            <person name="Zhu T."/>
            <person name="Lu J."/>
            <person name="Bao Q."/>
        </authorList>
    </citation>
    <scope>NUCLEOTIDE SEQUENCE [LARGE SCALE GENOMIC DNA]</scope>
    <source>
        <strain evidence="1 2">PV989</strain>
    </source>
</reference>